<dbReference type="InParanoid" id="A7SJ33"/>
<keyword evidence="7" id="KW-0472">Membrane</keyword>
<keyword evidence="5" id="KW-1133">Transmembrane helix</keyword>
<dbReference type="InterPro" id="IPR005331">
    <property type="entry name" value="Sulfotransferase"/>
</dbReference>
<keyword evidence="6 9" id="KW-0333">Golgi apparatus</keyword>
<evidence type="ECO:0000256" key="2">
    <source>
        <dbReference type="ARBA" id="ARBA00006339"/>
    </source>
</evidence>
<dbReference type="PANTHER" id="PTHR12137">
    <property type="entry name" value="CARBOHYDRATE SULFOTRANSFERASE"/>
    <property type="match status" value="1"/>
</dbReference>
<dbReference type="eggNOG" id="KOG4651">
    <property type="taxonomic scope" value="Eukaryota"/>
</dbReference>
<name>A7SJ33_NEMVE</name>
<reference evidence="10 11" key="1">
    <citation type="journal article" date="2007" name="Science">
        <title>Sea anemone genome reveals ancestral eumetazoan gene repertoire and genomic organization.</title>
        <authorList>
            <person name="Putnam N.H."/>
            <person name="Srivastava M."/>
            <person name="Hellsten U."/>
            <person name="Dirks B."/>
            <person name="Chapman J."/>
            <person name="Salamov A."/>
            <person name="Terry A."/>
            <person name="Shapiro H."/>
            <person name="Lindquist E."/>
            <person name="Kapitonov V.V."/>
            <person name="Jurka J."/>
            <person name="Genikhovich G."/>
            <person name="Grigoriev I.V."/>
            <person name="Lucas S.M."/>
            <person name="Steele R.E."/>
            <person name="Finnerty J.R."/>
            <person name="Technau U."/>
            <person name="Martindale M.Q."/>
            <person name="Rokhsar D.S."/>
        </authorList>
    </citation>
    <scope>NUCLEOTIDE SEQUENCE [LARGE SCALE GENOMIC DNA]</scope>
    <source>
        <strain evidence="11">CH2 X CH6</strain>
    </source>
</reference>
<dbReference type="InterPro" id="IPR018011">
    <property type="entry name" value="Carb_sulfotrans_8-10"/>
</dbReference>
<keyword evidence="9" id="KW-0735">Signal-anchor</keyword>
<evidence type="ECO:0000256" key="8">
    <source>
        <dbReference type="ARBA" id="ARBA00023180"/>
    </source>
</evidence>
<dbReference type="GO" id="GO:0016051">
    <property type="term" value="P:carbohydrate biosynthetic process"/>
    <property type="evidence" value="ECO:0007669"/>
    <property type="project" value="InterPro"/>
</dbReference>
<dbReference type="AlphaFoldDB" id="A7SJ33"/>
<dbReference type="GO" id="GO:0000139">
    <property type="term" value="C:Golgi membrane"/>
    <property type="evidence" value="ECO:0007669"/>
    <property type="project" value="UniProtKB-SubCell"/>
</dbReference>
<dbReference type="OMA" id="RTEMMAK"/>
<dbReference type="PhylomeDB" id="A7SJ33"/>
<evidence type="ECO:0000256" key="7">
    <source>
        <dbReference type="ARBA" id="ARBA00023136"/>
    </source>
</evidence>
<evidence type="ECO:0000256" key="6">
    <source>
        <dbReference type="ARBA" id="ARBA00023034"/>
    </source>
</evidence>
<gene>
    <name evidence="10" type="ORF">NEMVEDRAFT_v1g213054</name>
</gene>
<evidence type="ECO:0000256" key="3">
    <source>
        <dbReference type="ARBA" id="ARBA00022679"/>
    </source>
</evidence>
<evidence type="ECO:0000256" key="4">
    <source>
        <dbReference type="ARBA" id="ARBA00022692"/>
    </source>
</evidence>
<proteinExistence type="inferred from homology"/>
<keyword evidence="4" id="KW-0812">Transmembrane</keyword>
<evidence type="ECO:0000256" key="9">
    <source>
        <dbReference type="RuleBase" id="RU364020"/>
    </source>
</evidence>
<keyword evidence="11" id="KW-1185">Reference proteome</keyword>
<dbReference type="Pfam" id="PF03567">
    <property type="entry name" value="Sulfotransfer_2"/>
    <property type="match status" value="1"/>
</dbReference>
<evidence type="ECO:0000313" key="11">
    <source>
        <dbReference type="Proteomes" id="UP000001593"/>
    </source>
</evidence>
<organism evidence="10 11">
    <name type="scientific">Nematostella vectensis</name>
    <name type="common">Starlet sea anemone</name>
    <dbReference type="NCBI Taxonomy" id="45351"/>
    <lineage>
        <taxon>Eukaryota</taxon>
        <taxon>Metazoa</taxon>
        <taxon>Cnidaria</taxon>
        <taxon>Anthozoa</taxon>
        <taxon>Hexacorallia</taxon>
        <taxon>Actiniaria</taxon>
        <taxon>Edwardsiidae</taxon>
        <taxon>Nematostella</taxon>
    </lineage>
</organism>
<comment type="subcellular location">
    <subcellularLocation>
        <location evidence="1 9">Golgi apparatus membrane</location>
        <topology evidence="1 9">Single-pass type II membrane protein</topology>
    </subcellularLocation>
</comment>
<sequence>MSEIFKTKRVKKVPIESIDERRRALQAACQRRENPPFANLSDRARQEVLHHMLVNDDYGILFCYVPKVGCSNWKRVIMVLDGWVDDPETVSGKPLDVLPIRLTKFSNEQVEYRLKYYKKFMFVRNPLDRIISAYKDKLTGDNDYYQAYRVNWIIDKFRAENQRANGSKGATLEEFFKFLSTRDPADMDNHWMPFKNLCQPCAIDYDFIGKIENLKEDADEILRRLNLSEIVKYPRKQSVYIEKARHMPSTADLLSQLPLSLIQAVLKIFEEDFELFLYHNPYSV</sequence>
<evidence type="ECO:0000313" key="10">
    <source>
        <dbReference type="EMBL" id="EDO36290.1"/>
    </source>
</evidence>
<dbReference type="HOGENOM" id="CLU_043398_1_3_1"/>
<dbReference type="PANTHER" id="PTHR12137:SF33">
    <property type="entry name" value="CARBOHYDRATE SULFOTRANSFERASE 14"/>
    <property type="match status" value="1"/>
</dbReference>
<protein>
    <recommendedName>
        <fullName evidence="9">Carbohydrate sulfotransferase</fullName>
        <ecNumber evidence="9">2.8.2.-</ecNumber>
    </recommendedName>
</protein>
<dbReference type="EC" id="2.8.2.-" evidence="9"/>
<dbReference type="Proteomes" id="UP000001593">
    <property type="component" value="Unassembled WGS sequence"/>
</dbReference>
<keyword evidence="3 9" id="KW-0808">Transferase</keyword>
<accession>A7SJ33</accession>
<keyword evidence="8 9" id="KW-0325">Glycoprotein</keyword>
<dbReference type="GO" id="GO:0008146">
    <property type="term" value="F:sulfotransferase activity"/>
    <property type="evidence" value="ECO:0000318"/>
    <property type="project" value="GO_Central"/>
</dbReference>
<keyword evidence="9" id="KW-0119">Carbohydrate metabolism</keyword>
<evidence type="ECO:0000256" key="1">
    <source>
        <dbReference type="ARBA" id="ARBA00004323"/>
    </source>
</evidence>
<comment type="similarity">
    <text evidence="2 9">Belongs to the sulfotransferase 2 family.</text>
</comment>
<dbReference type="EMBL" id="DS469674">
    <property type="protein sequence ID" value="EDO36290.1"/>
    <property type="molecule type" value="Genomic_DNA"/>
</dbReference>
<evidence type="ECO:0000256" key="5">
    <source>
        <dbReference type="ARBA" id="ARBA00022989"/>
    </source>
</evidence>